<dbReference type="InterPro" id="IPR003961">
    <property type="entry name" value="FN3_dom"/>
</dbReference>
<name>A0A3P6QWK7_DIBLA</name>
<organism evidence="2 3">
    <name type="scientific">Dibothriocephalus latus</name>
    <name type="common">Fish tapeworm</name>
    <name type="synonym">Diphyllobothrium latum</name>
    <dbReference type="NCBI Taxonomy" id="60516"/>
    <lineage>
        <taxon>Eukaryota</taxon>
        <taxon>Metazoa</taxon>
        <taxon>Spiralia</taxon>
        <taxon>Lophotrochozoa</taxon>
        <taxon>Platyhelminthes</taxon>
        <taxon>Cestoda</taxon>
        <taxon>Eucestoda</taxon>
        <taxon>Diphyllobothriidea</taxon>
        <taxon>Diphyllobothriidae</taxon>
        <taxon>Dibothriocephalus</taxon>
    </lineage>
</organism>
<dbReference type="Proteomes" id="UP000281553">
    <property type="component" value="Unassembled WGS sequence"/>
</dbReference>
<reference evidence="2 3" key="1">
    <citation type="submission" date="2018-11" db="EMBL/GenBank/DDBJ databases">
        <authorList>
            <consortium name="Pathogen Informatics"/>
        </authorList>
    </citation>
    <scope>NUCLEOTIDE SEQUENCE [LARGE SCALE GENOMIC DNA]</scope>
</reference>
<evidence type="ECO:0000313" key="3">
    <source>
        <dbReference type="Proteomes" id="UP000281553"/>
    </source>
</evidence>
<dbReference type="InterPro" id="IPR036116">
    <property type="entry name" value="FN3_sf"/>
</dbReference>
<keyword evidence="3" id="KW-1185">Reference proteome</keyword>
<dbReference type="OrthoDB" id="6381660at2759"/>
<proteinExistence type="predicted"/>
<protein>
    <recommendedName>
        <fullName evidence="1">Fibronectin type-III domain-containing protein</fullName>
    </recommendedName>
</protein>
<dbReference type="EMBL" id="UYRU01020187">
    <property type="protein sequence ID" value="VDK55046.1"/>
    <property type="molecule type" value="Genomic_DNA"/>
</dbReference>
<gene>
    <name evidence="2" type="ORF">DILT_LOCUS2069</name>
</gene>
<dbReference type="SUPFAM" id="SSF49265">
    <property type="entry name" value="Fibronectin type III"/>
    <property type="match status" value="1"/>
</dbReference>
<dbReference type="AlphaFoldDB" id="A0A3P6QWK7"/>
<evidence type="ECO:0000313" key="2">
    <source>
        <dbReference type="EMBL" id="VDK55046.1"/>
    </source>
</evidence>
<dbReference type="CDD" id="cd00063">
    <property type="entry name" value="FN3"/>
    <property type="match status" value="1"/>
</dbReference>
<dbReference type="Pfam" id="PF00041">
    <property type="entry name" value="fn3"/>
    <property type="match status" value="1"/>
</dbReference>
<dbReference type="Gene3D" id="2.60.40.10">
    <property type="entry name" value="Immunoglobulins"/>
    <property type="match status" value="1"/>
</dbReference>
<dbReference type="PROSITE" id="PS50853">
    <property type="entry name" value="FN3"/>
    <property type="match status" value="1"/>
</dbReference>
<dbReference type="SMART" id="SM00060">
    <property type="entry name" value="FN3"/>
    <property type="match status" value="1"/>
</dbReference>
<evidence type="ECO:0000259" key="1">
    <source>
        <dbReference type="PROSITE" id="PS50853"/>
    </source>
</evidence>
<feature type="domain" description="Fibronectin type-III" evidence="1">
    <location>
        <begin position="3"/>
        <end position="90"/>
    </location>
</feature>
<dbReference type="InterPro" id="IPR013783">
    <property type="entry name" value="Ig-like_fold"/>
</dbReference>
<sequence>MPVPKDFSASVLNCTTIHLTWKAPNISQPWGRQYLLTIFNMTSFKIHKLGKTDMTLTNLQPSSIYNFTLQAIDKNAKPFRNAAFMTSKTSACGKLKLTVLCSTSRYRQCFLAETRPH</sequence>
<accession>A0A3P6QWK7</accession>